<dbReference type="InterPro" id="IPR036291">
    <property type="entry name" value="NAD(P)-bd_dom_sf"/>
</dbReference>
<keyword evidence="1" id="KW-0560">Oxidoreductase</keyword>
<dbReference type="InterPro" id="IPR051267">
    <property type="entry name" value="STEAP_metalloreductase"/>
</dbReference>
<feature type="domain" description="Pyrroline-5-carboxylate reductase catalytic N-terminal" evidence="2">
    <location>
        <begin position="11"/>
        <end position="100"/>
    </location>
</feature>
<sequence>MDRRTYSGGMKIGILGAGHIGQALARLLAQAGHDVGLSNSRGPETLRDLTERLGHGIKAFSNEDAARFGDLVIETVPFGRYAELPTVQLTDKIVIDTANYYPQRDGPIDLGGLSESAFMASHLGGARVVKAFNTIHAAHLETQGDVGKPLEERRAIPVASDDAEAKAVVSDLIKAIGFAPVDNGDLEHSRSQQPGTPVYGQDLTARQAREVLAVR</sequence>
<keyword evidence="4" id="KW-1185">Reference proteome</keyword>
<evidence type="ECO:0000256" key="1">
    <source>
        <dbReference type="ARBA" id="ARBA00023002"/>
    </source>
</evidence>
<dbReference type="Pfam" id="PF03807">
    <property type="entry name" value="F420_oxidored"/>
    <property type="match status" value="1"/>
</dbReference>
<organism evidence="3 4">
    <name type="scientific">Deinococcus aerophilus</name>
    <dbReference type="NCBI Taxonomy" id="522488"/>
    <lineage>
        <taxon>Bacteria</taxon>
        <taxon>Thermotogati</taxon>
        <taxon>Deinococcota</taxon>
        <taxon>Deinococci</taxon>
        <taxon>Deinococcales</taxon>
        <taxon>Deinococcaceae</taxon>
        <taxon>Deinococcus</taxon>
    </lineage>
</organism>
<proteinExistence type="predicted"/>
<dbReference type="InterPro" id="IPR028939">
    <property type="entry name" value="P5C_Rdtase_cat_N"/>
</dbReference>
<gene>
    <name evidence="3" type="ORF">GCM10010841_29790</name>
</gene>
<name>A0ABQ2GZS8_9DEIO</name>
<evidence type="ECO:0000313" key="4">
    <source>
        <dbReference type="Proteomes" id="UP000661918"/>
    </source>
</evidence>
<protein>
    <submittedName>
        <fullName evidence="3">3-hydroxyisobutyrate dehydrogenase</fullName>
    </submittedName>
</protein>
<evidence type="ECO:0000259" key="2">
    <source>
        <dbReference type="Pfam" id="PF03807"/>
    </source>
</evidence>
<accession>A0ABQ2GZS8</accession>
<dbReference type="Gene3D" id="3.40.50.720">
    <property type="entry name" value="NAD(P)-binding Rossmann-like Domain"/>
    <property type="match status" value="1"/>
</dbReference>
<dbReference type="PANTHER" id="PTHR14239">
    <property type="entry name" value="DUDULIN-RELATED"/>
    <property type="match status" value="1"/>
</dbReference>
<dbReference type="Proteomes" id="UP000661918">
    <property type="component" value="Unassembled WGS sequence"/>
</dbReference>
<dbReference type="EMBL" id="BMOM01000038">
    <property type="protein sequence ID" value="GGM19827.1"/>
    <property type="molecule type" value="Genomic_DNA"/>
</dbReference>
<dbReference type="SUPFAM" id="SSF51735">
    <property type="entry name" value="NAD(P)-binding Rossmann-fold domains"/>
    <property type="match status" value="1"/>
</dbReference>
<comment type="caution">
    <text evidence="3">The sequence shown here is derived from an EMBL/GenBank/DDBJ whole genome shotgun (WGS) entry which is preliminary data.</text>
</comment>
<evidence type="ECO:0000313" key="3">
    <source>
        <dbReference type="EMBL" id="GGM19827.1"/>
    </source>
</evidence>
<reference evidence="4" key="1">
    <citation type="journal article" date="2019" name="Int. J. Syst. Evol. Microbiol.">
        <title>The Global Catalogue of Microorganisms (GCM) 10K type strain sequencing project: providing services to taxonomists for standard genome sequencing and annotation.</title>
        <authorList>
            <consortium name="The Broad Institute Genomics Platform"/>
            <consortium name="The Broad Institute Genome Sequencing Center for Infectious Disease"/>
            <person name="Wu L."/>
            <person name="Ma J."/>
        </authorList>
    </citation>
    <scope>NUCLEOTIDE SEQUENCE [LARGE SCALE GENOMIC DNA]</scope>
    <source>
        <strain evidence="4">JCM 15443</strain>
    </source>
</reference>